<feature type="domain" description="Transglutaminase-like" evidence="2">
    <location>
        <begin position="307"/>
        <end position="370"/>
    </location>
</feature>
<feature type="domain" description="DUF3857" evidence="3">
    <location>
        <begin position="70"/>
        <end position="234"/>
    </location>
</feature>
<feature type="chain" id="PRO_5017234955" evidence="1">
    <location>
        <begin position="21"/>
        <end position="659"/>
    </location>
</feature>
<organism evidence="4 5">
    <name type="scientific">Ulvibacterium marinum</name>
    <dbReference type="NCBI Taxonomy" id="2419782"/>
    <lineage>
        <taxon>Bacteria</taxon>
        <taxon>Pseudomonadati</taxon>
        <taxon>Bacteroidota</taxon>
        <taxon>Flavobacteriia</taxon>
        <taxon>Flavobacteriales</taxon>
        <taxon>Flavobacteriaceae</taxon>
        <taxon>Ulvibacterium</taxon>
    </lineage>
</organism>
<evidence type="ECO:0000259" key="3">
    <source>
        <dbReference type="Pfam" id="PF12969"/>
    </source>
</evidence>
<dbReference type="AlphaFoldDB" id="A0A3B0C7Z1"/>
<proteinExistence type="predicted"/>
<dbReference type="RefSeq" id="WP_120712615.1">
    <property type="nucleotide sequence ID" value="NZ_RBCJ01000003.1"/>
</dbReference>
<sequence length="659" mass="76511">MQPFLALSTLLFFCILSTSAQNKTTFGKLTTAEKSMSIYEKDPSAHAVVLYEKGNNYFKVVNRHIRLIKEYHVKIKILDEKGFDQGTVEIPLYHNNALAEKVTLLKAVTHNDNTQYNVLPSEIFENDHSERWRVKTFTFPKMQKGSILEYSYTITTPYDFNFNGWDFQGSIPKIYSEFNAKIPGNWVYNRSLRGSLELDVNDAHIQKGCFTIDGYPKAADCEVLKYTMKDIPAFKEDGDFMLSAENYRSRLDFELSQYNKLDGTTNKYTKSWKDVDREFRSDKDIGRQLAKKGFFERHVPEKLLIEGDELTRARNIFEFVQEHFTWNEQYSSYGKARVKEAFEAQKGNAWEINMSLINLLNAADIPTNLMLLSTRRRGLPTKMHPVMSNFNYVVGKTEIGGKSYLLDATDKYMPFGFLPFRALNHYGRIMDFKNDSYWYDIKPQTRNRYQVRAQIKFDPDENKALGVFDAVSMGYNAVDIHKTLSEKSEEEYLDSVEEDIPGNFAITSYELVKQRTDKQMVSQRFKFEIEDVLNGDMAYVNPFFIRFFNKNPFQLEERNYPIDFGYPRSYRYQIILTIPDGYVIQELPENKSIALGDTLATLKFYSTGNASQISFSFELALNGSYFTEKDYNALKALFEEAVDLQKNSLVVFKKKTAQP</sequence>
<name>A0A3B0C7Z1_9FLAO</name>
<dbReference type="InterPro" id="IPR002931">
    <property type="entry name" value="Transglutaminase-like"/>
</dbReference>
<dbReference type="Gene3D" id="2.60.120.1130">
    <property type="match status" value="1"/>
</dbReference>
<protein>
    <submittedName>
        <fullName evidence="4">DUF3857 domain-containing protein</fullName>
    </submittedName>
</protein>
<dbReference type="Gene3D" id="2.60.40.3140">
    <property type="match status" value="1"/>
</dbReference>
<gene>
    <name evidence="4" type="ORF">D7Z94_16145</name>
</gene>
<evidence type="ECO:0000313" key="4">
    <source>
        <dbReference type="EMBL" id="RKN79807.1"/>
    </source>
</evidence>
<evidence type="ECO:0000256" key="1">
    <source>
        <dbReference type="SAM" id="SignalP"/>
    </source>
</evidence>
<dbReference type="Pfam" id="PF12969">
    <property type="entry name" value="DUF3857"/>
    <property type="match status" value="1"/>
</dbReference>
<accession>A0A3B0C7Z1</accession>
<evidence type="ECO:0000313" key="5">
    <source>
        <dbReference type="Proteomes" id="UP000276603"/>
    </source>
</evidence>
<dbReference type="InterPro" id="IPR024618">
    <property type="entry name" value="DUF3857"/>
</dbReference>
<reference evidence="4 5" key="1">
    <citation type="submission" date="2018-10" db="EMBL/GenBank/DDBJ databases">
        <title>Ulvibacterium marinum gen. nov., sp. nov., a novel marine bacterium of the family Flavobacteriaceae, isolated from a culture of the green alga Ulva prolifera.</title>
        <authorList>
            <person name="Zhang Z."/>
        </authorList>
    </citation>
    <scope>NUCLEOTIDE SEQUENCE [LARGE SCALE GENOMIC DNA]</scope>
    <source>
        <strain evidence="4 5">CCMM003</strain>
    </source>
</reference>
<feature type="signal peptide" evidence="1">
    <location>
        <begin position="1"/>
        <end position="20"/>
    </location>
</feature>
<keyword evidence="1" id="KW-0732">Signal</keyword>
<dbReference type="OrthoDB" id="98874at2"/>
<keyword evidence="5" id="KW-1185">Reference proteome</keyword>
<dbReference type="Proteomes" id="UP000276603">
    <property type="component" value="Unassembled WGS sequence"/>
</dbReference>
<comment type="caution">
    <text evidence="4">The sequence shown here is derived from an EMBL/GenBank/DDBJ whole genome shotgun (WGS) entry which is preliminary data.</text>
</comment>
<dbReference type="Pfam" id="PF01841">
    <property type="entry name" value="Transglut_core"/>
    <property type="match status" value="1"/>
</dbReference>
<dbReference type="EMBL" id="RBCJ01000003">
    <property type="protein sequence ID" value="RKN79807.1"/>
    <property type="molecule type" value="Genomic_DNA"/>
</dbReference>
<dbReference type="Gene3D" id="3.10.620.30">
    <property type="match status" value="1"/>
</dbReference>
<evidence type="ECO:0000259" key="2">
    <source>
        <dbReference type="Pfam" id="PF01841"/>
    </source>
</evidence>